<sequence>MPIRFRLPALRSSSGRRAVVTPSPAASVAFAARLSTRVPTRSTLTQQRVSISRQSVRAFSGATVTATDTSVKISSSEAVKRAELPNFWLRDNCRCSSCVNQDTSQRNFDTFEIPADIRAAEVKADDKGLNVVWSGDNHKSHYPWDFLKFYQNNDHRTPESVDFHYWGSSIADSPPTVQFDAVMDTSSDKGIGQLTDHIRRYGFAFVEGTPFADPADTERLLERIAFIRVTHYGGFYDFVPDLAMADTAYTNLPLPAHTDTTYFTEPAGLQAFHLLSHHGPEAPAEGSTLGGASLLVDGFHAAQILQKEHPEDFDVLTRVRLPWHASGNQGITLSPDRRYPVLEVLDSQDREAVGADKAGKRLNRVRWNNDDRGIVPFGSPDADGIDPVRWYDAARKWQSILKRPDVEYWTQLQPGKPLIFDNWRVMHGRSSFVGVRRMCGGYTARDDFISRWRNTNYPRDEVLKQVVG</sequence>
<keyword evidence="8" id="KW-0223">Dioxygenase</keyword>
<comment type="pathway">
    <text evidence="3">Amine and polyamine biosynthesis; carnitine biosynthesis.</text>
</comment>
<name>A0ABP0BAU2_9PEZI</name>
<evidence type="ECO:0000259" key="16">
    <source>
        <dbReference type="Pfam" id="PF02668"/>
    </source>
</evidence>
<dbReference type="Gene3D" id="3.30.2020.30">
    <property type="match status" value="1"/>
</dbReference>
<evidence type="ECO:0000256" key="5">
    <source>
        <dbReference type="ARBA" id="ARBA00012267"/>
    </source>
</evidence>
<keyword evidence="9" id="KW-0560">Oxidoreductase</keyword>
<evidence type="ECO:0000256" key="1">
    <source>
        <dbReference type="ARBA" id="ARBA00001954"/>
    </source>
</evidence>
<dbReference type="InterPro" id="IPR003819">
    <property type="entry name" value="TauD/TfdA-like"/>
</dbReference>
<dbReference type="InterPro" id="IPR042098">
    <property type="entry name" value="TauD-like_sf"/>
</dbReference>
<keyword evidence="10" id="KW-0408">Iron</keyword>
<comment type="caution">
    <text evidence="18">The sequence shown here is derived from an EMBL/GenBank/DDBJ whole genome shotgun (WGS) entry which is preliminary data.</text>
</comment>
<dbReference type="InterPro" id="IPR012776">
    <property type="entry name" value="Trimethyllysine_dOase"/>
</dbReference>
<dbReference type="PANTHER" id="PTHR10696:SF51">
    <property type="entry name" value="TRIMETHYLLYSINE DIOXYGENASE, MITOCHONDRIAL"/>
    <property type="match status" value="1"/>
</dbReference>
<keyword evidence="7" id="KW-0124">Carnitine biosynthesis</keyword>
<dbReference type="SUPFAM" id="SSF51197">
    <property type="entry name" value="Clavaminate synthase-like"/>
    <property type="match status" value="1"/>
</dbReference>
<evidence type="ECO:0000256" key="10">
    <source>
        <dbReference type="ARBA" id="ARBA00023004"/>
    </source>
</evidence>
<dbReference type="Proteomes" id="UP001642406">
    <property type="component" value="Unassembled WGS sequence"/>
</dbReference>
<dbReference type="Pfam" id="PF06155">
    <property type="entry name" value="GBBH-like_N"/>
    <property type="match status" value="1"/>
</dbReference>
<evidence type="ECO:0000313" key="19">
    <source>
        <dbReference type="Proteomes" id="UP001642406"/>
    </source>
</evidence>
<evidence type="ECO:0000256" key="9">
    <source>
        <dbReference type="ARBA" id="ARBA00023002"/>
    </source>
</evidence>
<proteinExistence type="inferred from homology"/>
<comment type="cofactor">
    <cofactor evidence="2">
        <name>L-ascorbate</name>
        <dbReference type="ChEBI" id="CHEBI:38290"/>
    </cofactor>
</comment>
<dbReference type="PANTHER" id="PTHR10696">
    <property type="entry name" value="GAMMA-BUTYROBETAINE HYDROXYLASE-RELATED"/>
    <property type="match status" value="1"/>
</dbReference>
<keyword evidence="6" id="KW-0479">Metal-binding</keyword>
<gene>
    <name evidence="18" type="ORF">SBRCBS47491_002792</name>
</gene>
<evidence type="ECO:0000256" key="4">
    <source>
        <dbReference type="ARBA" id="ARBA00008654"/>
    </source>
</evidence>
<feature type="domain" description="TauD/TfdA-like" evidence="16">
    <location>
        <begin position="174"/>
        <end position="442"/>
    </location>
</feature>
<evidence type="ECO:0000259" key="17">
    <source>
        <dbReference type="Pfam" id="PF06155"/>
    </source>
</evidence>
<evidence type="ECO:0000313" key="18">
    <source>
        <dbReference type="EMBL" id="CAK7216344.1"/>
    </source>
</evidence>
<evidence type="ECO:0000256" key="14">
    <source>
        <dbReference type="ARBA" id="ARBA00046008"/>
    </source>
</evidence>
<feature type="domain" description="Gamma-butyrobetaine hydroxylase-like N-terminal" evidence="17">
    <location>
        <begin position="68"/>
        <end position="147"/>
    </location>
</feature>
<evidence type="ECO:0000256" key="6">
    <source>
        <dbReference type="ARBA" id="ARBA00022723"/>
    </source>
</evidence>
<organism evidence="18 19">
    <name type="scientific">Sporothrix bragantina</name>
    <dbReference type="NCBI Taxonomy" id="671064"/>
    <lineage>
        <taxon>Eukaryota</taxon>
        <taxon>Fungi</taxon>
        <taxon>Dikarya</taxon>
        <taxon>Ascomycota</taxon>
        <taxon>Pezizomycotina</taxon>
        <taxon>Sordariomycetes</taxon>
        <taxon>Sordariomycetidae</taxon>
        <taxon>Ophiostomatales</taxon>
        <taxon>Ophiostomataceae</taxon>
        <taxon>Sporothrix</taxon>
    </lineage>
</organism>
<dbReference type="InterPro" id="IPR038492">
    <property type="entry name" value="GBBH-like_N_sf"/>
</dbReference>
<evidence type="ECO:0000256" key="12">
    <source>
        <dbReference type="ARBA" id="ARBA00031778"/>
    </source>
</evidence>
<accession>A0ABP0BAU2</accession>
<comment type="catalytic activity">
    <reaction evidence="15">
        <text>N(6),N(6),N(6)-trimethyl-L-lysine + 2-oxoglutarate + O2 = (3S)-3-hydroxy-N(6),N(6),N(6)-trimethyl-L-lysine + succinate + CO2</text>
        <dbReference type="Rhea" id="RHEA:14181"/>
        <dbReference type="ChEBI" id="CHEBI:15379"/>
        <dbReference type="ChEBI" id="CHEBI:16526"/>
        <dbReference type="ChEBI" id="CHEBI:16810"/>
        <dbReference type="ChEBI" id="CHEBI:30031"/>
        <dbReference type="ChEBI" id="CHEBI:58100"/>
        <dbReference type="ChEBI" id="CHEBI:141499"/>
        <dbReference type="EC" id="1.14.11.8"/>
    </reaction>
</comment>
<keyword evidence="19" id="KW-1185">Reference proteome</keyword>
<dbReference type="CDD" id="cd00250">
    <property type="entry name" value="CAS_like"/>
    <property type="match status" value="1"/>
</dbReference>
<comment type="function">
    <text evidence="14">Converts trimethyllysine (TML) into hydroxytrimethyllysine (HTML).</text>
</comment>
<dbReference type="Gene3D" id="3.60.130.10">
    <property type="entry name" value="Clavaminate synthase-like"/>
    <property type="match status" value="1"/>
</dbReference>
<comment type="similarity">
    <text evidence="4">Belongs to the gamma-BBH/TMLD family.</text>
</comment>
<comment type="cofactor">
    <cofactor evidence="1">
        <name>Fe(2+)</name>
        <dbReference type="ChEBI" id="CHEBI:29033"/>
    </cofactor>
</comment>
<evidence type="ECO:0000256" key="2">
    <source>
        <dbReference type="ARBA" id="ARBA00001961"/>
    </source>
</evidence>
<dbReference type="EMBL" id="CAWUHC010000017">
    <property type="protein sequence ID" value="CAK7216344.1"/>
    <property type="molecule type" value="Genomic_DNA"/>
</dbReference>
<evidence type="ECO:0000256" key="15">
    <source>
        <dbReference type="ARBA" id="ARBA00049334"/>
    </source>
</evidence>
<dbReference type="NCBIfam" id="TIGR02410">
    <property type="entry name" value="carnitine_TMLD"/>
    <property type="match status" value="1"/>
</dbReference>
<evidence type="ECO:0000256" key="13">
    <source>
        <dbReference type="ARBA" id="ARBA00032283"/>
    </source>
</evidence>
<dbReference type="Pfam" id="PF02668">
    <property type="entry name" value="TauD"/>
    <property type="match status" value="1"/>
</dbReference>
<dbReference type="InterPro" id="IPR010376">
    <property type="entry name" value="GBBH-like_N"/>
</dbReference>
<evidence type="ECO:0000256" key="11">
    <source>
        <dbReference type="ARBA" id="ARBA00030363"/>
    </source>
</evidence>
<reference evidence="18 19" key="1">
    <citation type="submission" date="2024-01" db="EMBL/GenBank/DDBJ databases">
        <authorList>
            <person name="Allen C."/>
            <person name="Tagirdzhanova G."/>
        </authorList>
    </citation>
    <scope>NUCLEOTIDE SEQUENCE [LARGE SCALE GENOMIC DNA]</scope>
</reference>
<evidence type="ECO:0000256" key="3">
    <source>
        <dbReference type="ARBA" id="ARBA00005022"/>
    </source>
</evidence>
<dbReference type="InterPro" id="IPR050411">
    <property type="entry name" value="AlphaKG_dependent_hydroxylases"/>
</dbReference>
<evidence type="ECO:0000256" key="7">
    <source>
        <dbReference type="ARBA" id="ARBA00022873"/>
    </source>
</evidence>
<protein>
    <recommendedName>
        <fullName evidence="5">trimethyllysine dioxygenase</fullName>
        <ecNumber evidence="5">1.14.11.8</ecNumber>
    </recommendedName>
    <alternativeName>
        <fullName evidence="12">Epsilon-trimethyllysine 2-oxoglutarate dioxygenase</fullName>
    </alternativeName>
    <alternativeName>
        <fullName evidence="11">TML hydroxylase</fullName>
    </alternativeName>
    <alternativeName>
        <fullName evidence="13">TML-alpha-ketoglutarate dioxygenase</fullName>
    </alternativeName>
</protein>
<dbReference type="EC" id="1.14.11.8" evidence="5"/>
<evidence type="ECO:0000256" key="8">
    <source>
        <dbReference type="ARBA" id="ARBA00022964"/>
    </source>
</evidence>